<dbReference type="InterPro" id="IPR002885">
    <property type="entry name" value="PPR_rpt"/>
</dbReference>
<feature type="repeat" description="PPR" evidence="2">
    <location>
        <begin position="487"/>
        <end position="521"/>
    </location>
</feature>
<proteinExistence type="predicted"/>
<dbReference type="NCBIfam" id="TIGR00756">
    <property type="entry name" value="PPR"/>
    <property type="match status" value="10"/>
</dbReference>
<dbReference type="EMBL" id="LFYR01000861">
    <property type="protein sequence ID" value="KMZ68206.1"/>
    <property type="molecule type" value="Genomic_DNA"/>
</dbReference>
<organism evidence="3 4">
    <name type="scientific">Zostera marina</name>
    <name type="common">Eelgrass</name>
    <dbReference type="NCBI Taxonomy" id="29655"/>
    <lineage>
        <taxon>Eukaryota</taxon>
        <taxon>Viridiplantae</taxon>
        <taxon>Streptophyta</taxon>
        <taxon>Embryophyta</taxon>
        <taxon>Tracheophyta</taxon>
        <taxon>Spermatophyta</taxon>
        <taxon>Magnoliopsida</taxon>
        <taxon>Liliopsida</taxon>
        <taxon>Zosteraceae</taxon>
        <taxon>Zostera</taxon>
    </lineage>
</organism>
<dbReference type="FunFam" id="1.25.40.10:FF:000090">
    <property type="entry name" value="Pentatricopeptide repeat-containing protein, chloroplastic"/>
    <property type="match status" value="1"/>
</dbReference>
<gene>
    <name evidence="3" type="ORF">ZOSMA_248G00470</name>
</gene>
<dbReference type="PANTHER" id="PTHR47926">
    <property type="entry name" value="PENTATRICOPEPTIDE REPEAT-CONTAINING PROTEIN"/>
    <property type="match status" value="1"/>
</dbReference>
<keyword evidence="4" id="KW-1185">Reference proteome</keyword>
<feature type="repeat" description="PPR" evidence="2">
    <location>
        <begin position="291"/>
        <end position="325"/>
    </location>
</feature>
<feature type="repeat" description="PPR" evidence="2">
    <location>
        <begin position="148"/>
        <end position="182"/>
    </location>
</feature>
<sequence length="671" mass="75181">MLTFSISPTPILPVLEMRLLRLAAAITNTTTIFSTRSLSLVSHNGGDSESKAIRKKNMALTDLIRNGRLREARKLFDGMDQRSIVTWNSMISGHVRQGELMNARNLFDVIPERDIVTWNSMLLGYTMSKNTVEFEEGRKLFERMPSKDTVSWNTMLRGYMRNRRIDDAVVLFDRMPKRNSVSWNTMITGFLDNGEVSKAIMIFETMPVSDHVSMSALVSGLIRNGRLKDAETLLAKRCKHNITEGLLDACNTLIAGYGRLGKVEEALRLFDLIPNRDRSVDNRERSTVSKNVVTWNSMIMCYLKVGDLCSARNLFDEMPYRDIVSWNTMVFGYMQALNVEEAESLFRKMPCPDGFTWNSMVSGFSQKGDLHQAKIYFDEMPCNCKTVISWNTLIAAYDQNGDHEGAINVFYDMLSSGEKPDQHTVSSAISACASLASLNTGLQIHQLIVKTLVQDLPTSNSLITMYARCGSFTDARSIFDSMTLRKDFITWNSMIGGYAQHGLTMEALRLFEKMKASEVKPTNITFISILNACYNAGLVTEGQKQFDSMVEEHGIVPGVEHYALLVSLVGRSGQLQAAMNIINNMLIVPDKTVWGALLDACKIHGDWKLARVAANAVMELEPDSAGPHVLLYNMYADEGRWEDAMKVRKALDGSGIKKQLGCSWIPRVGSD</sequence>
<dbReference type="OrthoDB" id="185373at2759"/>
<evidence type="ECO:0000313" key="3">
    <source>
        <dbReference type="EMBL" id="KMZ68206.1"/>
    </source>
</evidence>
<accession>A0A0K9PGY6</accession>
<keyword evidence="1" id="KW-0677">Repeat</keyword>
<name>A0A0K9PGY6_ZOSMR</name>
<dbReference type="OMA" id="DFFEKMP"/>
<feature type="repeat" description="PPR" evidence="2">
    <location>
        <begin position="83"/>
        <end position="117"/>
    </location>
</feature>
<dbReference type="GO" id="GO:0009451">
    <property type="term" value="P:RNA modification"/>
    <property type="evidence" value="ECO:0000318"/>
    <property type="project" value="GO_Central"/>
</dbReference>
<feature type="repeat" description="PPR" evidence="2">
    <location>
        <begin position="246"/>
        <end position="280"/>
    </location>
</feature>
<dbReference type="SUPFAM" id="SSF48452">
    <property type="entry name" value="TPR-like"/>
    <property type="match status" value="2"/>
</dbReference>
<dbReference type="PROSITE" id="PS51375">
    <property type="entry name" value="PPR"/>
    <property type="match status" value="8"/>
</dbReference>
<dbReference type="AlphaFoldDB" id="A0A0K9PGY6"/>
<protein>
    <submittedName>
        <fullName evidence="3">Putative Pentatricopeptide repeat-containing protein</fullName>
    </submittedName>
</protein>
<comment type="caution">
    <text evidence="3">The sequence shown here is derived from an EMBL/GenBank/DDBJ whole genome shotgun (WGS) entry which is preliminary data.</text>
</comment>
<evidence type="ECO:0000313" key="4">
    <source>
        <dbReference type="Proteomes" id="UP000036987"/>
    </source>
</evidence>
<dbReference type="STRING" id="29655.A0A0K9PGY6"/>
<dbReference type="InterPro" id="IPR046960">
    <property type="entry name" value="PPR_At4g14850-like_plant"/>
</dbReference>
<reference evidence="4" key="1">
    <citation type="journal article" date="2016" name="Nature">
        <title>The genome of the seagrass Zostera marina reveals angiosperm adaptation to the sea.</title>
        <authorList>
            <person name="Olsen J.L."/>
            <person name="Rouze P."/>
            <person name="Verhelst B."/>
            <person name="Lin Y.-C."/>
            <person name="Bayer T."/>
            <person name="Collen J."/>
            <person name="Dattolo E."/>
            <person name="De Paoli E."/>
            <person name="Dittami S."/>
            <person name="Maumus F."/>
            <person name="Michel G."/>
            <person name="Kersting A."/>
            <person name="Lauritano C."/>
            <person name="Lohaus R."/>
            <person name="Toepel M."/>
            <person name="Tonon T."/>
            <person name="Vanneste K."/>
            <person name="Amirebrahimi M."/>
            <person name="Brakel J."/>
            <person name="Bostroem C."/>
            <person name="Chovatia M."/>
            <person name="Grimwood J."/>
            <person name="Jenkins J.W."/>
            <person name="Jueterbock A."/>
            <person name="Mraz A."/>
            <person name="Stam W.T."/>
            <person name="Tice H."/>
            <person name="Bornberg-Bauer E."/>
            <person name="Green P.J."/>
            <person name="Pearson G.A."/>
            <person name="Procaccini G."/>
            <person name="Duarte C.M."/>
            <person name="Schmutz J."/>
            <person name="Reusch T.B.H."/>
            <person name="Van de Peer Y."/>
        </authorList>
    </citation>
    <scope>NUCLEOTIDE SEQUENCE [LARGE SCALE GENOMIC DNA]</scope>
    <source>
        <strain evidence="4">cv. Finnish</strain>
    </source>
</reference>
<evidence type="ECO:0000256" key="1">
    <source>
        <dbReference type="ARBA" id="ARBA00022737"/>
    </source>
</evidence>
<dbReference type="InterPro" id="IPR046848">
    <property type="entry name" value="E_motif"/>
</dbReference>
<dbReference type="Proteomes" id="UP000036987">
    <property type="component" value="Unassembled WGS sequence"/>
</dbReference>
<dbReference type="InterPro" id="IPR011990">
    <property type="entry name" value="TPR-like_helical_dom_sf"/>
</dbReference>
<feature type="repeat" description="PPR" evidence="2">
    <location>
        <begin position="455"/>
        <end position="485"/>
    </location>
</feature>
<dbReference type="Pfam" id="PF13041">
    <property type="entry name" value="PPR_2"/>
    <property type="match status" value="3"/>
</dbReference>
<feature type="repeat" description="PPR" evidence="2">
    <location>
        <begin position="386"/>
        <end position="420"/>
    </location>
</feature>
<dbReference type="Pfam" id="PF20431">
    <property type="entry name" value="E_motif"/>
    <property type="match status" value="1"/>
</dbReference>
<dbReference type="GO" id="GO:0003723">
    <property type="term" value="F:RNA binding"/>
    <property type="evidence" value="ECO:0000318"/>
    <property type="project" value="GO_Central"/>
</dbReference>
<dbReference type="PANTHER" id="PTHR47926:SF468">
    <property type="entry name" value="PENTATRICOPEPTIDE REPEAT-CONTAINING PROTEIN"/>
    <property type="match status" value="1"/>
</dbReference>
<dbReference type="Gene3D" id="1.25.40.10">
    <property type="entry name" value="Tetratricopeptide repeat domain"/>
    <property type="match status" value="7"/>
</dbReference>
<dbReference type="Pfam" id="PF01535">
    <property type="entry name" value="PPR"/>
    <property type="match status" value="9"/>
</dbReference>
<evidence type="ECO:0000256" key="2">
    <source>
        <dbReference type="PROSITE-ProRule" id="PRU00708"/>
    </source>
</evidence>
<feature type="repeat" description="PPR" evidence="2">
    <location>
        <begin position="353"/>
        <end position="383"/>
    </location>
</feature>